<accession>A0A6B0UWC7</accession>
<evidence type="ECO:0000313" key="3">
    <source>
        <dbReference type="EMBL" id="MXU93814.1"/>
    </source>
</evidence>
<sequence length="152" mass="17398">MRSVPSVSWLFLPSTVLLLPPCLRYRWFMDTKASALIKDEERRRQVLRMRQVRSGQRGQRGRSSEGVQGSPAEESPTSHNSKPLEHRQGSPSPEVEGDEWWEEHWERRPLSYLLSCLLADQKVLEPHIFSTIAEMETPYLSSSTGTSSSTEL</sequence>
<dbReference type="EMBL" id="GIFC01011731">
    <property type="protein sequence ID" value="MXU93814.1"/>
    <property type="molecule type" value="Transcribed_RNA"/>
</dbReference>
<proteinExistence type="predicted"/>
<feature type="region of interest" description="Disordered" evidence="1">
    <location>
        <begin position="47"/>
        <end position="98"/>
    </location>
</feature>
<evidence type="ECO:0000256" key="1">
    <source>
        <dbReference type="SAM" id="MobiDB-lite"/>
    </source>
</evidence>
<evidence type="ECO:0000256" key="2">
    <source>
        <dbReference type="SAM" id="SignalP"/>
    </source>
</evidence>
<dbReference type="AlphaFoldDB" id="A0A6B0UWC7"/>
<feature type="signal peptide" evidence="2">
    <location>
        <begin position="1"/>
        <end position="24"/>
    </location>
</feature>
<name>A0A6B0UWC7_IXORI</name>
<reference evidence="3" key="1">
    <citation type="submission" date="2019-12" db="EMBL/GenBank/DDBJ databases">
        <title>An insight into the sialome of adult female Ixodes ricinus ticks feeding for 6 days.</title>
        <authorList>
            <person name="Perner J."/>
            <person name="Ribeiro J.M.C."/>
        </authorList>
    </citation>
    <scope>NUCLEOTIDE SEQUENCE</scope>
    <source>
        <strain evidence="3">Semi-engorged</strain>
        <tissue evidence="3">Salivary glands</tissue>
    </source>
</reference>
<keyword evidence="2" id="KW-0732">Signal</keyword>
<feature type="chain" id="PRO_5025426832" evidence="2">
    <location>
        <begin position="25"/>
        <end position="152"/>
    </location>
</feature>
<organism evidence="3">
    <name type="scientific">Ixodes ricinus</name>
    <name type="common">Common tick</name>
    <name type="synonym">Acarus ricinus</name>
    <dbReference type="NCBI Taxonomy" id="34613"/>
    <lineage>
        <taxon>Eukaryota</taxon>
        <taxon>Metazoa</taxon>
        <taxon>Ecdysozoa</taxon>
        <taxon>Arthropoda</taxon>
        <taxon>Chelicerata</taxon>
        <taxon>Arachnida</taxon>
        <taxon>Acari</taxon>
        <taxon>Parasitiformes</taxon>
        <taxon>Ixodida</taxon>
        <taxon>Ixodoidea</taxon>
        <taxon>Ixodidae</taxon>
        <taxon>Ixodinae</taxon>
        <taxon>Ixodes</taxon>
    </lineage>
</organism>
<protein>
    <submittedName>
        <fullName evidence="3">Putative transposase</fullName>
    </submittedName>
</protein>